<evidence type="ECO:0000259" key="1">
    <source>
        <dbReference type="Pfam" id="PF12690"/>
    </source>
</evidence>
<dbReference type="Pfam" id="PF12690">
    <property type="entry name" value="BsuPI"/>
    <property type="match status" value="1"/>
</dbReference>
<dbReference type="EMBL" id="WSZK01000027">
    <property type="protein sequence ID" value="MWG35853.1"/>
    <property type="molecule type" value="Genomic_DNA"/>
</dbReference>
<reference evidence="2 3" key="1">
    <citation type="submission" date="2019-12" db="EMBL/GenBank/DDBJ databases">
        <title>Halocatena pleomorpha gen. nov. sp. nov., an extremely halophilic archaeon of family Halobacteriaceae isolated from saltpan soil.</title>
        <authorList>
            <person name="Pal Y."/>
            <person name="Verma A."/>
            <person name="Krishnamurthi S."/>
            <person name="Kumar P."/>
        </authorList>
    </citation>
    <scope>NUCLEOTIDE SEQUENCE [LARGE SCALE GENOMIC DNA]</scope>
    <source>
        <strain evidence="2 3">JCM 16495</strain>
    </source>
</reference>
<accession>A0A6B0GT48</accession>
<keyword evidence="3" id="KW-1185">Reference proteome</keyword>
<sequence length="112" mass="12375">MLSGELSVETGGSVDVRYTVENTGEESVELTFRDGGHADCVVLDGDSEVWRWSEGRMFTMAMGHETVAPGDSLAFEFEWTPSTTGEYTVRGELRADEEDCRAERTISVESVE</sequence>
<dbReference type="AlphaFoldDB" id="A0A6B0GT48"/>
<dbReference type="Gene3D" id="2.60.40.2360">
    <property type="entry name" value="Intracellular proteinase inhibitor BsuPI"/>
    <property type="match status" value="1"/>
</dbReference>
<name>A0A6B0GT48_9EURY</name>
<organism evidence="2 3">
    <name type="scientific">Halomarina oriensis</name>
    <dbReference type="NCBI Taxonomy" id="671145"/>
    <lineage>
        <taxon>Archaea</taxon>
        <taxon>Methanobacteriati</taxon>
        <taxon>Methanobacteriota</taxon>
        <taxon>Stenosarchaea group</taxon>
        <taxon>Halobacteria</taxon>
        <taxon>Halobacteriales</taxon>
        <taxon>Natronomonadaceae</taxon>
        <taxon>Halomarina</taxon>
    </lineage>
</organism>
<gene>
    <name evidence="2" type="ORF">GQS65_15405</name>
</gene>
<protein>
    <recommendedName>
        <fullName evidence="1">Intracellular proteinase inhibitor BsuPI domain-containing protein</fullName>
    </recommendedName>
</protein>
<dbReference type="InterPro" id="IPR020481">
    <property type="entry name" value="Intracell_prot_inh_BsuPI"/>
</dbReference>
<dbReference type="RefSeq" id="WP_158205522.1">
    <property type="nucleotide sequence ID" value="NZ_WSZK01000027.1"/>
</dbReference>
<dbReference type="Proteomes" id="UP000451471">
    <property type="component" value="Unassembled WGS sequence"/>
</dbReference>
<comment type="caution">
    <text evidence="2">The sequence shown here is derived from an EMBL/GenBank/DDBJ whole genome shotgun (WGS) entry which is preliminary data.</text>
</comment>
<proteinExistence type="predicted"/>
<feature type="domain" description="Intracellular proteinase inhibitor BsuPI" evidence="1">
    <location>
        <begin position="8"/>
        <end position="97"/>
    </location>
</feature>
<evidence type="ECO:0000313" key="2">
    <source>
        <dbReference type="EMBL" id="MWG35853.1"/>
    </source>
</evidence>
<dbReference type="InterPro" id="IPR038144">
    <property type="entry name" value="IPI"/>
</dbReference>
<dbReference type="OrthoDB" id="311964at2157"/>
<evidence type="ECO:0000313" key="3">
    <source>
        <dbReference type="Proteomes" id="UP000451471"/>
    </source>
</evidence>